<dbReference type="GO" id="GO:0042840">
    <property type="term" value="P:D-glucuronate catabolic process"/>
    <property type="evidence" value="ECO:0007669"/>
    <property type="project" value="TreeGrafter"/>
</dbReference>
<evidence type="ECO:0000256" key="4">
    <source>
        <dbReference type="ARBA" id="ARBA00012546"/>
    </source>
</evidence>
<dbReference type="AlphaFoldDB" id="X0Z007"/>
<feature type="non-terminal residue" evidence="7">
    <location>
        <position position="79"/>
    </location>
</feature>
<reference evidence="7" key="1">
    <citation type="journal article" date="2014" name="Front. Microbiol.">
        <title>High frequency of phylogenetically diverse reductive dehalogenase-homologous genes in deep subseafloor sedimentary metagenomes.</title>
        <authorList>
            <person name="Kawai M."/>
            <person name="Futagami T."/>
            <person name="Toyoda A."/>
            <person name="Takaki Y."/>
            <person name="Nishi S."/>
            <person name="Hori S."/>
            <person name="Arai W."/>
            <person name="Tsubouchi T."/>
            <person name="Morono Y."/>
            <person name="Uchiyama I."/>
            <person name="Ito T."/>
            <person name="Fujiyama A."/>
            <person name="Inagaki F."/>
            <person name="Takami H."/>
        </authorList>
    </citation>
    <scope>NUCLEOTIDE SEQUENCE</scope>
    <source>
        <strain evidence="7">Expedition CK06-06</strain>
    </source>
</reference>
<organism evidence="7">
    <name type="scientific">marine sediment metagenome</name>
    <dbReference type="NCBI Taxonomy" id="412755"/>
    <lineage>
        <taxon>unclassified sequences</taxon>
        <taxon>metagenomes</taxon>
        <taxon>ecological metagenomes</taxon>
    </lineage>
</organism>
<dbReference type="InterPro" id="IPR032466">
    <property type="entry name" value="Metal_Hydrolase"/>
</dbReference>
<comment type="caution">
    <text evidence="7">The sequence shown here is derived from an EMBL/GenBank/DDBJ whole genome shotgun (WGS) entry which is preliminary data.</text>
</comment>
<evidence type="ECO:0000256" key="3">
    <source>
        <dbReference type="ARBA" id="ARBA00008397"/>
    </source>
</evidence>
<dbReference type="GO" id="GO:0008880">
    <property type="term" value="F:glucuronate isomerase activity"/>
    <property type="evidence" value="ECO:0007669"/>
    <property type="project" value="UniProtKB-EC"/>
</dbReference>
<evidence type="ECO:0000256" key="5">
    <source>
        <dbReference type="ARBA" id="ARBA00020555"/>
    </source>
</evidence>
<dbReference type="EMBL" id="BARS01058833">
    <property type="protein sequence ID" value="GAG41986.1"/>
    <property type="molecule type" value="Genomic_DNA"/>
</dbReference>
<dbReference type="PANTHER" id="PTHR30068:SF4">
    <property type="entry name" value="URONATE ISOMERASE"/>
    <property type="match status" value="1"/>
</dbReference>
<dbReference type="Pfam" id="PF02614">
    <property type="entry name" value="UxaC"/>
    <property type="match status" value="1"/>
</dbReference>
<evidence type="ECO:0000256" key="1">
    <source>
        <dbReference type="ARBA" id="ARBA00001165"/>
    </source>
</evidence>
<sequence>MGATATDHGAYTATTELLSAAEADAIFQRALQAVATEDDTNRFMGHMLIEMARMSTEDGLVMQLHVGSFRNHNAALFDR</sequence>
<comment type="similarity">
    <text evidence="3">Belongs to the metallo-dependent hydrolases superfamily. Uronate isomerase family.</text>
</comment>
<dbReference type="PANTHER" id="PTHR30068">
    <property type="entry name" value="URONATE ISOMERASE"/>
    <property type="match status" value="1"/>
</dbReference>
<protein>
    <recommendedName>
        <fullName evidence="5">Uronate isomerase</fullName>
        <ecNumber evidence="4">5.3.1.12</ecNumber>
    </recommendedName>
</protein>
<evidence type="ECO:0000256" key="6">
    <source>
        <dbReference type="ARBA" id="ARBA00023235"/>
    </source>
</evidence>
<accession>X0Z007</accession>
<dbReference type="InterPro" id="IPR003766">
    <property type="entry name" value="Uronate_isomerase"/>
</dbReference>
<dbReference type="Gene3D" id="3.20.20.140">
    <property type="entry name" value="Metal-dependent hydrolases"/>
    <property type="match status" value="1"/>
</dbReference>
<keyword evidence="6" id="KW-0413">Isomerase</keyword>
<gene>
    <name evidence="7" type="ORF">S01H1_85578</name>
</gene>
<comment type="pathway">
    <text evidence="2">Carbohydrate metabolism; pentose and glucuronate interconversion.</text>
</comment>
<proteinExistence type="inferred from homology"/>
<dbReference type="GO" id="GO:0019698">
    <property type="term" value="P:D-galacturonate catabolic process"/>
    <property type="evidence" value="ECO:0007669"/>
    <property type="project" value="TreeGrafter"/>
</dbReference>
<name>X0Z007_9ZZZZ</name>
<dbReference type="UniPathway" id="UPA00246"/>
<comment type="catalytic activity">
    <reaction evidence="1">
        <text>D-glucuronate = D-fructuronate</text>
        <dbReference type="Rhea" id="RHEA:13049"/>
        <dbReference type="ChEBI" id="CHEBI:58720"/>
        <dbReference type="ChEBI" id="CHEBI:59863"/>
        <dbReference type="EC" id="5.3.1.12"/>
    </reaction>
</comment>
<evidence type="ECO:0000313" key="7">
    <source>
        <dbReference type="EMBL" id="GAG41986.1"/>
    </source>
</evidence>
<dbReference type="SUPFAM" id="SSF51556">
    <property type="entry name" value="Metallo-dependent hydrolases"/>
    <property type="match status" value="1"/>
</dbReference>
<evidence type="ECO:0000256" key="2">
    <source>
        <dbReference type="ARBA" id="ARBA00004892"/>
    </source>
</evidence>
<dbReference type="EC" id="5.3.1.12" evidence="4"/>